<comment type="function">
    <text evidence="8">Phosphorylase is an important allosteric enzyme in carbohydrate metabolism. Enzymes from different sources differ in their regulatory mechanisms and in their natural substrates. However, all known phosphorylases share catalytic and structural properties.</text>
</comment>
<evidence type="ECO:0000256" key="7">
    <source>
        <dbReference type="ARBA" id="ARBA00023277"/>
    </source>
</evidence>
<comment type="function">
    <text evidence="9">Allosteric enzyme that catalyzes the rate-limiting step in glycogen catabolism, the phosphorolytic cleavage of glycogen to produce glucose-1-phosphate, and plays a central role in maintaining cellular and organismal glucose homeostasis.</text>
</comment>
<evidence type="ECO:0000256" key="3">
    <source>
        <dbReference type="ARBA" id="ARBA00006047"/>
    </source>
</evidence>
<keyword evidence="5 9" id="KW-0808">Transferase</keyword>
<evidence type="ECO:0000313" key="10">
    <source>
        <dbReference type="EMBL" id="MDL5034116.1"/>
    </source>
</evidence>
<evidence type="ECO:0000256" key="5">
    <source>
        <dbReference type="ARBA" id="ARBA00022679"/>
    </source>
</evidence>
<evidence type="ECO:0000313" key="11">
    <source>
        <dbReference type="Proteomes" id="UP001238603"/>
    </source>
</evidence>
<dbReference type="CDD" id="cd04300">
    <property type="entry name" value="GT35_Glycogen_Phosphorylase"/>
    <property type="match status" value="1"/>
</dbReference>
<comment type="caution">
    <text evidence="10">The sequence shown here is derived from an EMBL/GenBank/DDBJ whole genome shotgun (WGS) entry which is preliminary data.</text>
</comment>
<dbReference type="EC" id="2.4.1.1" evidence="9"/>
<accession>A0ABT7LML7</accession>
<keyword evidence="4 9" id="KW-0328">Glycosyltransferase</keyword>
<keyword evidence="6 9" id="KW-0663">Pyridoxal phosphate</keyword>
<evidence type="ECO:0000256" key="2">
    <source>
        <dbReference type="ARBA" id="ARBA00001933"/>
    </source>
</evidence>
<dbReference type="PANTHER" id="PTHR11468:SF3">
    <property type="entry name" value="GLYCOGEN PHOSPHORYLASE, LIVER FORM"/>
    <property type="match status" value="1"/>
</dbReference>
<evidence type="ECO:0000256" key="8">
    <source>
        <dbReference type="ARBA" id="ARBA00025174"/>
    </source>
</evidence>
<sequence>MLSTLLNAARSTARGAMNSESASTPLQAAFEAALQRELQQRALVGAAPGRDELMRAAAAASRELLARRWAQTQAADARRGDDAGCRRVHYLSMEFLMGRALSNALAALRLDGVLQAQLQAQGQDLSGVLEREPDAALGNGGLGRLAACFLDSFAELGLPSFGYGLRYQYGMFAQGIQDGRQVESPDDWLRLGNPWELPRPELRYRVGFGGRVVVDATGSRQWVPAEVLVAQAYDFIVPAHHSERVSTLRQWHAQAAETIDFQAFCRGDYSHAASRQVAADALNWVLYPDDSTEAGRELRLKQEAFLVSASLQDLIERHLREGRPLQTLGTLNAIHLNDTHPALAPAELMRLLLDEHGLPWDEAWTLTRQAVSYTNHTLMPEALETWPVRMFEALLPRHLEIIYEINHRFLQELRQRFPGDDGLTARVSLIDEGGTNGGNYGGERRVRMAALSIVASHRVNGVAALHSDLMVQTIFADYARIFPDRFHNVTNGVTPRRWLQQANPALSAVIDGQIGTAWRQDLSQLQQLSAHAKDAGLIASFRTVKRANKQRLADRIRRELGLTVSVDSLFDVQIKRIHEYKRQLLNLLHVIARYQAIVANPDGVDGRGWVPRTVVIAGKAASAYHMAKLIIQLAHDIGRVVNSDPRVGDRLKLVFLPNYGVSLAETIIPAADLSEQISTAGTEASGTGNMKFALNGALTIGTWDGANIEMAEHMGVDQMFVFGLRTEAVAGLKSLGYDPRLYVEQNRQLQAVIRAIADGDFCGGDTARYKPLVDKLLGADPYLLMADFTDYVATQLKVDAVYRDPQAWGEQTVRNVAGMGWFSSDRTIAEYVERVWSPASLKA</sequence>
<evidence type="ECO:0000256" key="1">
    <source>
        <dbReference type="ARBA" id="ARBA00001275"/>
    </source>
</evidence>
<dbReference type="InterPro" id="IPR035090">
    <property type="entry name" value="Pyridoxal_P_attach_site"/>
</dbReference>
<keyword evidence="11" id="KW-1185">Reference proteome</keyword>
<evidence type="ECO:0000256" key="6">
    <source>
        <dbReference type="ARBA" id="ARBA00022898"/>
    </source>
</evidence>
<dbReference type="SUPFAM" id="SSF53756">
    <property type="entry name" value="UDP-Glycosyltransferase/glycogen phosphorylase"/>
    <property type="match status" value="1"/>
</dbReference>
<evidence type="ECO:0000256" key="9">
    <source>
        <dbReference type="RuleBase" id="RU000587"/>
    </source>
</evidence>
<comment type="cofactor">
    <cofactor evidence="2 9">
        <name>pyridoxal 5'-phosphate</name>
        <dbReference type="ChEBI" id="CHEBI:597326"/>
    </cofactor>
</comment>
<dbReference type="InterPro" id="IPR011833">
    <property type="entry name" value="Glycg_phsphrylas"/>
</dbReference>
<dbReference type="Pfam" id="PF00343">
    <property type="entry name" value="Phosphorylase"/>
    <property type="match status" value="1"/>
</dbReference>
<comment type="similarity">
    <text evidence="3 9">Belongs to the glycogen phosphorylase family.</text>
</comment>
<dbReference type="NCBIfam" id="TIGR02093">
    <property type="entry name" value="P_ylase"/>
    <property type="match status" value="1"/>
</dbReference>
<keyword evidence="7 9" id="KW-0119">Carbohydrate metabolism</keyword>
<dbReference type="PIRSF" id="PIRSF000460">
    <property type="entry name" value="Pprylas_GlgP"/>
    <property type="match status" value="1"/>
</dbReference>
<dbReference type="InterPro" id="IPR000811">
    <property type="entry name" value="Glyco_trans_35"/>
</dbReference>
<dbReference type="EMBL" id="JASVDS010000006">
    <property type="protein sequence ID" value="MDL5034116.1"/>
    <property type="molecule type" value="Genomic_DNA"/>
</dbReference>
<comment type="catalytic activity">
    <reaction evidence="1 9">
        <text>[(1-&gt;4)-alpha-D-glucosyl](n) + phosphate = [(1-&gt;4)-alpha-D-glucosyl](n-1) + alpha-D-glucose 1-phosphate</text>
        <dbReference type="Rhea" id="RHEA:41732"/>
        <dbReference type="Rhea" id="RHEA-COMP:9584"/>
        <dbReference type="Rhea" id="RHEA-COMP:9586"/>
        <dbReference type="ChEBI" id="CHEBI:15444"/>
        <dbReference type="ChEBI" id="CHEBI:43474"/>
        <dbReference type="ChEBI" id="CHEBI:58601"/>
        <dbReference type="EC" id="2.4.1.1"/>
    </reaction>
</comment>
<dbReference type="PANTHER" id="PTHR11468">
    <property type="entry name" value="GLYCOGEN PHOSPHORYLASE"/>
    <property type="match status" value="1"/>
</dbReference>
<dbReference type="RefSeq" id="WP_285984185.1">
    <property type="nucleotide sequence ID" value="NZ_JASVDS010000006.1"/>
</dbReference>
<protein>
    <recommendedName>
        <fullName evidence="9">Alpha-1,4 glucan phosphorylase</fullName>
        <ecNumber evidence="9">2.4.1.1</ecNumber>
    </recommendedName>
</protein>
<dbReference type="Proteomes" id="UP001238603">
    <property type="component" value="Unassembled WGS sequence"/>
</dbReference>
<gene>
    <name evidence="10" type="ORF">QRD43_19610</name>
</gene>
<name>A0ABT7LML7_9BURK</name>
<dbReference type="GO" id="GO:0004645">
    <property type="term" value="F:1,4-alpha-oligoglucan phosphorylase activity"/>
    <property type="evidence" value="ECO:0007669"/>
    <property type="project" value="UniProtKB-EC"/>
</dbReference>
<reference evidence="10 11" key="1">
    <citation type="submission" date="2023-06" db="EMBL/GenBank/DDBJ databases">
        <title>Pelomonas sp. APW6 16S ribosomal RNA gene genome sequencing and assembly.</title>
        <authorList>
            <person name="Woo H."/>
        </authorList>
    </citation>
    <scope>NUCLEOTIDE SEQUENCE [LARGE SCALE GENOMIC DNA]</scope>
    <source>
        <strain evidence="10 11">APW6</strain>
    </source>
</reference>
<proteinExistence type="inferred from homology"/>
<dbReference type="PROSITE" id="PS00102">
    <property type="entry name" value="PHOSPHORYLASE"/>
    <property type="match status" value="1"/>
</dbReference>
<evidence type="ECO:0000256" key="4">
    <source>
        <dbReference type="ARBA" id="ARBA00022676"/>
    </source>
</evidence>
<organism evidence="10 11">
    <name type="scientific">Roseateles subflavus</name>
    <dbReference type="NCBI Taxonomy" id="3053353"/>
    <lineage>
        <taxon>Bacteria</taxon>
        <taxon>Pseudomonadati</taxon>
        <taxon>Pseudomonadota</taxon>
        <taxon>Betaproteobacteria</taxon>
        <taxon>Burkholderiales</taxon>
        <taxon>Sphaerotilaceae</taxon>
        <taxon>Roseateles</taxon>
    </lineage>
</organism>
<dbReference type="Gene3D" id="3.40.50.2000">
    <property type="entry name" value="Glycogen Phosphorylase B"/>
    <property type="match status" value="2"/>
</dbReference>